<dbReference type="Proteomes" id="UP000727907">
    <property type="component" value="Unassembled WGS sequence"/>
</dbReference>
<gene>
    <name evidence="1" type="ORF">KQ910_12385</name>
</gene>
<sequence>MERKQAIYDLAVRVCRAVRGVRGDRQTWIGLELVHREMSGERPSAVDAAVAFAAAKGWLAIGGRPSHSVMLGHGAP</sequence>
<accession>A0ABS6IMW8</accession>
<dbReference type="EMBL" id="JAHOPB010000001">
    <property type="protein sequence ID" value="MBU8874563.1"/>
    <property type="molecule type" value="Genomic_DNA"/>
</dbReference>
<dbReference type="RefSeq" id="WP_216960315.1">
    <property type="nucleotide sequence ID" value="NZ_JAHOPB010000001.1"/>
</dbReference>
<proteinExistence type="predicted"/>
<organism evidence="1 2">
    <name type="scientific">Reyranella humidisoli</name>
    <dbReference type="NCBI Taxonomy" id="2849149"/>
    <lineage>
        <taxon>Bacteria</taxon>
        <taxon>Pseudomonadati</taxon>
        <taxon>Pseudomonadota</taxon>
        <taxon>Alphaproteobacteria</taxon>
        <taxon>Hyphomicrobiales</taxon>
        <taxon>Reyranellaceae</taxon>
        <taxon>Reyranella</taxon>
    </lineage>
</organism>
<evidence type="ECO:0000313" key="1">
    <source>
        <dbReference type="EMBL" id="MBU8874563.1"/>
    </source>
</evidence>
<comment type="caution">
    <text evidence="1">The sequence shown here is derived from an EMBL/GenBank/DDBJ whole genome shotgun (WGS) entry which is preliminary data.</text>
</comment>
<keyword evidence="2" id="KW-1185">Reference proteome</keyword>
<evidence type="ECO:0000313" key="2">
    <source>
        <dbReference type="Proteomes" id="UP000727907"/>
    </source>
</evidence>
<protein>
    <submittedName>
        <fullName evidence="1">Uncharacterized protein</fullName>
    </submittedName>
</protein>
<reference evidence="1 2" key="1">
    <citation type="submission" date="2021-06" db="EMBL/GenBank/DDBJ databases">
        <authorList>
            <person name="Lee D.H."/>
        </authorList>
    </citation>
    <scope>NUCLEOTIDE SEQUENCE [LARGE SCALE GENOMIC DNA]</scope>
    <source>
        <strain evidence="1 2">MMS21-HV4-11</strain>
    </source>
</reference>
<name>A0ABS6IMW8_9HYPH</name>